<name>A0A0E9TMK8_ANGAN</name>
<evidence type="ECO:0000313" key="1">
    <source>
        <dbReference type="EMBL" id="JAH54110.1"/>
    </source>
</evidence>
<sequence length="22" mass="2342">MNSMGSCCSVLIFLMVKGSYGN</sequence>
<organism evidence="1">
    <name type="scientific">Anguilla anguilla</name>
    <name type="common">European freshwater eel</name>
    <name type="synonym">Muraena anguilla</name>
    <dbReference type="NCBI Taxonomy" id="7936"/>
    <lineage>
        <taxon>Eukaryota</taxon>
        <taxon>Metazoa</taxon>
        <taxon>Chordata</taxon>
        <taxon>Craniata</taxon>
        <taxon>Vertebrata</taxon>
        <taxon>Euteleostomi</taxon>
        <taxon>Actinopterygii</taxon>
        <taxon>Neopterygii</taxon>
        <taxon>Teleostei</taxon>
        <taxon>Anguilliformes</taxon>
        <taxon>Anguillidae</taxon>
        <taxon>Anguilla</taxon>
    </lineage>
</organism>
<dbReference type="AlphaFoldDB" id="A0A0E9TMK8"/>
<accession>A0A0E9TMK8</accession>
<protein>
    <submittedName>
        <fullName evidence="1">Uncharacterized protein</fullName>
    </submittedName>
</protein>
<proteinExistence type="predicted"/>
<dbReference type="EMBL" id="GBXM01054467">
    <property type="protein sequence ID" value="JAH54110.1"/>
    <property type="molecule type" value="Transcribed_RNA"/>
</dbReference>
<reference evidence="1" key="2">
    <citation type="journal article" date="2015" name="Fish Shellfish Immunol.">
        <title>Early steps in the European eel (Anguilla anguilla)-Vibrio vulnificus interaction in the gills: Role of the RtxA13 toxin.</title>
        <authorList>
            <person name="Callol A."/>
            <person name="Pajuelo D."/>
            <person name="Ebbesson L."/>
            <person name="Teles M."/>
            <person name="MacKenzie S."/>
            <person name="Amaro C."/>
        </authorList>
    </citation>
    <scope>NUCLEOTIDE SEQUENCE</scope>
</reference>
<reference evidence="1" key="1">
    <citation type="submission" date="2014-11" db="EMBL/GenBank/DDBJ databases">
        <authorList>
            <person name="Amaro Gonzalez C."/>
        </authorList>
    </citation>
    <scope>NUCLEOTIDE SEQUENCE</scope>
</reference>